<comment type="catalytic activity">
    <reaction evidence="11">
        <text>ATP + H2O + cellular proteinSide 1 = ADP + phosphate + cellular proteinSide 2.</text>
        <dbReference type="EC" id="7.4.2.8"/>
    </reaction>
</comment>
<comment type="similarity">
    <text evidence="11">Belongs to the SecA family.</text>
</comment>
<name>A0A4Y9L9L0_9BRAD</name>
<evidence type="ECO:0000256" key="8">
    <source>
        <dbReference type="ARBA" id="ARBA00022967"/>
    </source>
</evidence>
<dbReference type="SMART" id="SM00958">
    <property type="entry name" value="SecA_PP_bind"/>
    <property type="match status" value="1"/>
</dbReference>
<dbReference type="GO" id="GO:0031522">
    <property type="term" value="C:cell envelope Sec protein transport complex"/>
    <property type="evidence" value="ECO:0007669"/>
    <property type="project" value="TreeGrafter"/>
</dbReference>
<dbReference type="InterPro" id="IPR011115">
    <property type="entry name" value="SecA_DEAD"/>
</dbReference>
<gene>
    <name evidence="11" type="primary">secA</name>
    <name evidence="15" type="ORF">E4K66_13990</name>
</gene>
<dbReference type="Pfam" id="PF07517">
    <property type="entry name" value="SecA_DEAD"/>
    <property type="match status" value="1"/>
</dbReference>
<proteinExistence type="inferred from homology"/>
<dbReference type="GO" id="GO:0008564">
    <property type="term" value="F:protein-exporting ATPase activity"/>
    <property type="evidence" value="ECO:0007669"/>
    <property type="project" value="UniProtKB-EC"/>
</dbReference>
<comment type="subcellular location">
    <subcellularLocation>
        <location evidence="11">Cell membrane</location>
        <topology evidence="11">Peripheral membrane protein</topology>
        <orientation evidence="11">Cytoplasmic side</orientation>
    </subcellularLocation>
    <subcellularLocation>
        <location evidence="11">Cytoplasm</location>
    </subcellularLocation>
    <text evidence="11">Distribution is 50-50.</text>
</comment>
<dbReference type="HAMAP" id="MF_01382">
    <property type="entry name" value="SecA"/>
    <property type="match status" value="1"/>
</dbReference>
<dbReference type="PROSITE" id="PS51196">
    <property type="entry name" value="SECA_MOTOR_DEAD"/>
    <property type="match status" value="1"/>
</dbReference>
<keyword evidence="1 11" id="KW-0813">Transport</keyword>
<dbReference type="EMBL" id="SPQU01000005">
    <property type="protein sequence ID" value="TFV39496.1"/>
    <property type="molecule type" value="Genomic_DNA"/>
</dbReference>
<evidence type="ECO:0000256" key="2">
    <source>
        <dbReference type="ARBA" id="ARBA00022475"/>
    </source>
</evidence>
<keyword evidence="9 11" id="KW-0811">Translocation</keyword>
<evidence type="ECO:0000256" key="9">
    <source>
        <dbReference type="ARBA" id="ARBA00023010"/>
    </source>
</evidence>
<evidence type="ECO:0000313" key="16">
    <source>
        <dbReference type="Proteomes" id="UP000298225"/>
    </source>
</evidence>
<keyword evidence="8 11" id="KW-1278">Translocase</keyword>
<feature type="domain" description="Helicase C-terminal" evidence="13">
    <location>
        <begin position="478"/>
        <end position="631"/>
    </location>
</feature>
<feature type="domain" description="SecA family profile" evidence="14">
    <location>
        <begin position="37"/>
        <end position="629"/>
    </location>
</feature>
<dbReference type="EC" id="7.4.2.8" evidence="11"/>
<reference evidence="15 16" key="1">
    <citation type="submission" date="2019-03" db="EMBL/GenBank/DDBJ databases">
        <title>Bradyrhizobium strains diversity isolated from Chamaecrista fasciculata.</title>
        <authorList>
            <person name="Urquiaga M.C.O."/>
            <person name="Hungria M."/>
            <person name="Delamuta J.R.M."/>
        </authorList>
    </citation>
    <scope>NUCLEOTIDE SEQUENCE [LARGE SCALE GENOMIC DNA]</scope>
    <source>
        <strain evidence="15 16">CNPSo 3424</strain>
    </source>
</reference>
<dbReference type="PROSITE" id="PS51192">
    <property type="entry name" value="HELICASE_ATP_BIND_1"/>
    <property type="match status" value="1"/>
</dbReference>
<accession>A0A4Y9L9L0</accession>
<protein>
    <recommendedName>
        <fullName evidence="11">Protein translocase subunit SecA</fullName>
        <ecNumber evidence="11">7.4.2.8</ecNumber>
    </recommendedName>
</protein>
<dbReference type="InterPro" id="IPR014018">
    <property type="entry name" value="SecA_motor_DEAD"/>
</dbReference>
<comment type="caution">
    <text evidence="15">The sequence shown here is derived from an EMBL/GenBank/DDBJ whole genome shotgun (WGS) entry which is preliminary data.</text>
</comment>
<dbReference type="Gene3D" id="3.40.50.300">
    <property type="entry name" value="P-loop containing nucleotide triphosphate hydrolases"/>
    <property type="match status" value="2"/>
</dbReference>
<dbReference type="InterPro" id="IPR020937">
    <property type="entry name" value="SecA_CS"/>
</dbReference>
<comment type="function">
    <text evidence="11">Part of the Sec protein translocase complex. Interacts with the SecYEG preprotein conducting channel. Has a central role in coupling the hydrolysis of ATP to the transfer of proteins into and across the cell membrane, serving both as a receptor for the preprotein-SecB complex and as an ATP-driven molecular motor driving the stepwise translocation of polypeptide chains across the membrane.</text>
</comment>
<dbReference type="PANTHER" id="PTHR30612:SF0">
    <property type="entry name" value="CHLOROPLAST PROTEIN-TRANSPORTING ATPASE"/>
    <property type="match status" value="1"/>
</dbReference>
<dbReference type="SUPFAM" id="SSF81767">
    <property type="entry name" value="Pre-protein crosslinking domain of SecA"/>
    <property type="match status" value="1"/>
</dbReference>
<dbReference type="Gene3D" id="3.90.1440.10">
    <property type="entry name" value="SecA, preprotein cross-linking domain"/>
    <property type="match status" value="1"/>
</dbReference>
<keyword evidence="7 11" id="KW-0653">Protein transport</keyword>
<dbReference type="RefSeq" id="WP_135169321.1">
    <property type="nucleotide sequence ID" value="NZ_SPQU01000005.1"/>
</dbReference>
<dbReference type="InterPro" id="IPR014001">
    <property type="entry name" value="Helicase_ATP-bd"/>
</dbReference>
<keyword evidence="16" id="KW-1185">Reference proteome</keyword>
<dbReference type="FunFam" id="3.40.50.300:FF:000429">
    <property type="entry name" value="Preprotein translocase subunit SecA"/>
    <property type="match status" value="1"/>
</dbReference>
<evidence type="ECO:0000259" key="13">
    <source>
        <dbReference type="PROSITE" id="PS51194"/>
    </source>
</evidence>
<dbReference type="InterPro" id="IPR011130">
    <property type="entry name" value="SecA_preprotein_X-link_dom"/>
</dbReference>
<keyword evidence="3 11" id="KW-0963">Cytoplasm</keyword>
<evidence type="ECO:0000256" key="4">
    <source>
        <dbReference type="ARBA" id="ARBA00022519"/>
    </source>
</evidence>
<dbReference type="GO" id="GO:0005886">
    <property type="term" value="C:plasma membrane"/>
    <property type="evidence" value="ECO:0007669"/>
    <property type="project" value="UniProtKB-SubCell"/>
</dbReference>
<dbReference type="CDD" id="cd18803">
    <property type="entry name" value="SF2_C_secA"/>
    <property type="match status" value="1"/>
</dbReference>
<dbReference type="GO" id="GO:0065002">
    <property type="term" value="P:intracellular protein transmembrane transport"/>
    <property type="evidence" value="ECO:0007669"/>
    <property type="project" value="UniProtKB-UniRule"/>
</dbReference>
<evidence type="ECO:0000256" key="5">
    <source>
        <dbReference type="ARBA" id="ARBA00022741"/>
    </source>
</evidence>
<dbReference type="SUPFAM" id="SSF52540">
    <property type="entry name" value="P-loop containing nucleoside triphosphate hydrolases"/>
    <property type="match status" value="2"/>
</dbReference>
<dbReference type="GO" id="GO:0006605">
    <property type="term" value="P:protein targeting"/>
    <property type="evidence" value="ECO:0007669"/>
    <property type="project" value="UniProtKB-UniRule"/>
</dbReference>
<dbReference type="SMART" id="SM00957">
    <property type="entry name" value="SecA_DEAD"/>
    <property type="match status" value="1"/>
</dbReference>
<comment type="subunit">
    <text evidence="11">Monomer and homodimer. Part of the essential Sec protein translocation apparatus which comprises SecA, SecYEG and auxiliary proteins SecDF-YajC and YidC.</text>
</comment>
<dbReference type="InterPro" id="IPR000185">
    <property type="entry name" value="SecA"/>
</dbReference>
<keyword evidence="4" id="KW-0997">Cell inner membrane</keyword>
<evidence type="ECO:0000256" key="7">
    <source>
        <dbReference type="ARBA" id="ARBA00022927"/>
    </source>
</evidence>
<dbReference type="InterPro" id="IPR027417">
    <property type="entry name" value="P-loop_NTPase"/>
</dbReference>
<sequence>MLTRKRNFVGLASVSVDAPYAERAARQEIGLDAALLDAWGRVLPFLQPALARDRLGRFVRSVGDLEPQFAVLTDRRLRETAEELRASLLSTPPYSHQMARSFALAREAARRHVGMRLFPVQLLGGAAMMGGAVAEMETGEGKTLTALLPAITAALMGRPVHIITVNDYLARRDAEQLAPIYNALDLTVGLVEHGQSRQERQRAYASDVTYCTNKELVFDYLRDRLTLGPRRARSRLSLDTIFKSRLASHHQTPLLRGLHFAIVDEADSVLIDEARVPLILSGTQERSENAGGLHETALDLAQRLVPGDDFHVRASEKSVRLTSRGEGRIAQLAAGLTGLWAIRRAREELAQHALAALHLYRRDVQYIVADDKVQIVDEYTGRIMPDRSWEGGIHQLIEAKEHCTITEQRTTLAQITYQRFFRRYVHLCGMTGTAIEPAGELYGIYGLRVVRIPTNRPLRRMNAGTRLFPTANVKWDAVVASVHEIVRKGRAVLVGTRSVEASEQISQLLGRSGLESVVLNARQDHAEAEIIAGAGQPGRITVATNMAGRGTDIQLHPAVRSRGGLHVILTEYHESRRIDRQLFGRAGRQGDSGSYETIVALDDELFRRFINPKLLRLLGKQSKRTQPIQGALGRALRSYGQHAAERLHGRARRTALAEDLRFNRILSFAGTE</sequence>
<feature type="domain" description="Helicase ATP-binding" evidence="12">
    <location>
        <begin position="123"/>
        <end position="283"/>
    </location>
</feature>
<keyword evidence="5 11" id="KW-0547">Nucleotide-binding</keyword>
<dbReference type="CDD" id="cd17928">
    <property type="entry name" value="DEXDc_SecA"/>
    <property type="match status" value="1"/>
</dbReference>
<evidence type="ECO:0000256" key="10">
    <source>
        <dbReference type="ARBA" id="ARBA00023136"/>
    </source>
</evidence>
<dbReference type="PROSITE" id="PS01312">
    <property type="entry name" value="SECA"/>
    <property type="match status" value="1"/>
</dbReference>
<dbReference type="GO" id="GO:0043952">
    <property type="term" value="P:protein transport by the Sec complex"/>
    <property type="evidence" value="ECO:0007669"/>
    <property type="project" value="TreeGrafter"/>
</dbReference>
<evidence type="ECO:0000256" key="3">
    <source>
        <dbReference type="ARBA" id="ARBA00022490"/>
    </source>
</evidence>
<dbReference type="InterPro" id="IPR044722">
    <property type="entry name" value="SecA_SF2_C"/>
</dbReference>
<evidence type="ECO:0000313" key="15">
    <source>
        <dbReference type="EMBL" id="TFV39496.1"/>
    </source>
</evidence>
<feature type="binding site" evidence="11">
    <location>
        <position position="121"/>
    </location>
    <ligand>
        <name>ATP</name>
        <dbReference type="ChEBI" id="CHEBI:30616"/>
    </ligand>
</feature>
<dbReference type="OrthoDB" id="9805579at2"/>
<keyword evidence="6 11" id="KW-0067">ATP-binding</keyword>
<organism evidence="15 16">
    <name type="scientific">Bradyrhizobium frederickii</name>
    <dbReference type="NCBI Taxonomy" id="2560054"/>
    <lineage>
        <taxon>Bacteria</taxon>
        <taxon>Pseudomonadati</taxon>
        <taxon>Pseudomonadota</taxon>
        <taxon>Alphaproteobacteria</taxon>
        <taxon>Hyphomicrobiales</taxon>
        <taxon>Nitrobacteraceae</taxon>
        <taxon>Bradyrhizobium</taxon>
    </lineage>
</organism>
<evidence type="ECO:0000259" key="14">
    <source>
        <dbReference type="PROSITE" id="PS51196"/>
    </source>
</evidence>
<dbReference type="GO" id="GO:0005524">
    <property type="term" value="F:ATP binding"/>
    <property type="evidence" value="ECO:0007669"/>
    <property type="project" value="UniProtKB-UniRule"/>
</dbReference>
<dbReference type="AlphaFoldDB" id="A0A4Y9L9L0"/>
<keyword evidence="10 11" id="KW-0472">Membrane</keyword>
<keyword evidence="2 11" id="KW-1003">Cell membrane</keyword>
<dbReference type="InterPro" id="IPR001650">
    <property type="entry name" value="Helicase_C-like"/>
</dbReference>
<dbReference type="PROSITE" id="PS51194">
    <property type="entry name" value="HELICASE_CTER"/>
    <property type="match status" value="1"/>
</dbReference>
<dbReference type="PANTHER" id="PTHR30612">
    <property type="entry name" value="SECA INNER MEMBRANE COMPONENT OF SEC PROTEIN SECRETION SYSTEM"/>
    <property type="match status" value="1"/>
</dbReference>
<dbReference type="Pfam" id="PF01043">
    <property type="entry name" value="SecA_PP_bind"/>
    <property type="match status" value="1"/>
</dbReference>
<evidence type="ECO:0000256" key="1">
    <source>
        <dbReference type="ARBA" id="ARBA00022448"/>
    </source>
</evidence>
<evidence type="ECO:0000256" key="6">
    <source>
        <dbReference type="ARBA" id="ARBA00022840"/>
    </source>
</evidence>
<dbReference type="Proteomes" id="UP000298225">
    <property type="component" value="Unassembled WGS sequence"/>
</dbReference>
<dbReference type="InterPro" id="IPR036670">
    <property type="entry name" value="SecA_X-link_sf"/>
</dbReference>
<dbReference type="GO" id="GO:0017038">
    <property type="term" value="P:protein import"/>
    <property type="evidence" value="ECO:0007669"/>
    <property type="project" value="InterPro"/>
</dbReference>
<evidence type="ECO:0000259" key="12">
    <source>
        <dbReference type="PROSITE" id="PS51192"/>
    </source>
</evidence>
<evidence type="ECO:0000256" key="11">
    <source>
        <dbReference type="HAMAP-Rule" id="MF_01382"/>
    </source>
</evidence>
<dbReference type="GO" id="GO:0005829">
    <property type="term" value="C:cytosol"/>
    <property type="evidence" value="ECO:0007669"/>
    <property type="project" value="TreeGrafter"/>
</dbReference>
<dbReference type="Pfam" id="PF21090">
    <property type="entry name" value="P-loop_SecA"/>
    <property type="match status" value="2"/>
</dbReference>
<feature type="binding site" evidence="11">
    <location>
        <begin position="139"/>
        <end position="143"/>
    </location>
    <ligand>
        <name>ATP</name>
        <dbReference type="ChEBI" id="CHEBI:30616"/>
    </ligand>
</feature>
<dbReference type="PRINTS" id="PR00906">
    <property type="entry name" value="SECA"/>
</dbReference>
<feature type="binding site" evidence="11">
    <location>
        <position position="552"/>
    </location>
    <ligand>
        <name>ATP</name>
        <dbReference type="ChEBI" id="CHEBI:30616"/>
    </ligand>
</feature>